<accession>A0AAV0V4H7</accession>
<feature type="coiled-coil region" evidence="1">
    <location>
        <begin position="58"/>
        <end position="92"/>
    </location>
</feature>
<dbReference type="EMBL" id="CANTFM010001883">
    <property type="protein sequence ID" value="CAI5743562.1"/>
    <property type="molecule type" value="Genomic_DNA"/>
</dbReference>
<evidence type="ECO:0000313" key="4">
    <source>
        <dbReference type="Proteomes" id="UP001162029"/>
    </source>
</evidence>
<keyword evidence="4" id="KW-1185">Reference proteome</keyword>
<reference evidence="3" key="1">
    <citation type="submission" date="2022-12" db="EMBL/GenBank/DDBJ databases">
        <authorList>
            <person name="Webb A."/>
        </authorList>
    </citation>
    <scope>NUCLEOTIDE SEQUENCE</scope>
    <source>
        <strain evidence="3">Pd1</strain>
    </source>
</reference>
<evidence type="ECO:0008006" key="5">
    <source>
        <dbReference type="Google" id="ProtNLM"/>
    </source>
</evidence>
<evidence type="ECO:0000256" key="1">
    <source>
        <dbReference type="SAM" id="Coils"/>
    </source>
</evidence>
<evidence type="ECO:0000256" key="2">
    <source>
        <dbReference type="SAM" id="MobiDB-lite"/>
    </source>
</evidence>
<name>A0AAV0V4H7_9STRA</name>
<dbReference type="AlphaFoldDB" id="A0AAV0V4H7"/>
<organism evidence="3 4">
    <name type="scientific">Peronospora destructor</name>
    <dbReference type="NCBI Taxonomy" id="86335"/>
    <lineage>
        <taxon>Eukaryota</taxon>
        <taxon>Sar</taxon>
        <taxon>Stramenopiles</taxon>
        <taxon>Oomycota</taxon>
        <taxon>Peronosporomycetes</taxon>
        <taxon>Peronosporales</taxon>
        <taxon>Peronosporaceae</taxon>
        <taxon>Peronospora</taxon>
    </lineage>
</organism>
<proteinExistence type="predicted"/>
<feature type="compositionally biased region" description="Basic and acidic residues" evidence="2">
    <location>
        <begin position="12"/>
        <end position="23"/>
    </location>
</feature>
<comment type="caution">
    <text evidence="3">The sequence shown here is derived from an EMBL/GenBank/DDBJ whole genome shotgun (WGS) entry which is preliminary data.</text>
</comment>
<keyword evidence="1" id="KW-0175">Coiled coil</keyword>
<protein>
    <recommendedName>
        <fullName evidence="5">BZIP domain-containing protein</fullName>
    </recommendedName>
</protein>
<dbReference type="Proteomes" id="UP001162029">
    <property type="component" value="Unassembled WGS sequence"/>
</dbReference>
<sequence>MCPMDLAGDATGTKKQEMDENQRTKNHRLIVKRCYYKKLLRQLCIGGGSAVHRAYIQLAQLKSALIKENAELKRLEADHVTMEKQVAQLAAAQGKAAAAVRQAQEVKRVNPMLIVNPLSLEQLLH</sequence>
<evidence type="ECO:0000313" key="3">
    <source>
        <dbReference type="EMBL" id="CAI5743562.1"/>
    </source>
</evidence>
<feature type="region of interest" description="Disordered" evidence="2">
    <location>
        <begin position="1"/>
        <end position="23"/>
    </location>
</feature>
<gene>
    <name evidence="3" type="ORF">PDE001_LOCUS8768</name>
</gene>